<accession>A0A9P8SGT0</accession>
<evidence type="ECO:0000313" key="2">
    <source>
        <dbReference type="Proteomes" id="UP000824596"/>
    </source>
</evidence>
<name>A0A9P8SGT0_9HYPO</name>
<reference evidence="1" key="1">
    <citation type="submission" date="2021-09" db="EMBL/GenBank/DDBJ databases">
        <title>A high-quality genome of the endoparasitic fungus Hirsutella rhossiliensis with a comparison of Hirsutella genomes reveals transposable elements contributing to genome size variation.</title>
        <authorList>
            <person name="Lin R."/>
            <person name="Jiao Y."/>
            <person name="Sun X."/>
            <person name="Ling J."/>
            <person name="Xie B."/>
            <person name="Cheng X."/>
        </authorList>
    </citation>
    <scope>NUCLEOTIDE SEQUENCE</scope>
    <source>
        <strain evidence="1">HR02</strain>
    </source>
</reference>
<gene>
    <name evidence="1" type="ORF">HRG_07196</name>
</gene>
<dbReference type="AlphaFoldDB" id="A0A9P8SGT0"/>
<organism evidence="1 2">
    <name type="scientific">Hirsutella rhossiliensis</name>
    <dbReference type="NCBI Taxonomy" id="111463"/>
    <lineage>
        <taxon>Eukaryota</taxon>
        <taxon>Fungi</taxon>
        <taxon>Dikarya</taxon>
        <taxon>Ascomycota</taxon>
        <taxon>Pezizomycotina</taxon>
        <taxon>Sordariomycetes</taxon>
        <taxon>Hypocreomycetidae</taxon>
        <taxon>Hypocreales</taxon>
        <taxon>Ophiocordycipitaceae</taxon>
        <taxon>Hirsutella</taxon>
    </lineage>
</organism>
<comment type="caution">
    <text evidence="1">The sequence shown here is derived from an EMBL/GenBank/DDBJ whole genome shotgun (WGS) entry which is preliminary data.</text>
</comment>
<sequence>MALPNRNRHCTTVAQLVEFLRGFPQDDTVDVLLSRKEVKKFLQPLFRTSGPASAKSRSNGFVANLKRIQQIKEFNIPESISSRFQIWKESPSSFWEQAYREVSTRSDQFNETSHRENVIHDFLTRAFEQDTWLEFGILHHRFNVEKFLEAACVDTSCTPKCAKIIRGGRYRKKFGEKLQDLAKQDPEGIDYGPLFVLDLPDPIWDGKIPFDGRALDEALSLLHQAGISDWTEKSGSRSLAGTLLKHQDDLLWNSSHGAGVANVARQQGKIHRNRLPTRGNKRQISREDALHRHKRPRLEIATTGSLIRPEHVQETSTRATSREDAGPSRTLQTFAHTGLCDESAHTEAEDVVPAISGTLLSADRALNTDIPLWFSGTAEGDPHGMGINSADLDSLWSGGTSIPLDSAELDSIWPGNFEYGTLNLQFDPARPPTSAAEHAGLQIDGGGGNTFTGSMFTL</sequence>
<dbReference type="Proteomes" id="UP000824596">
    <property type="component" value="Unassembled WGS sequence"/>
</dbReference>
<dbReference type="OrthoDB" id="4870280at2759"/>
<protein>
    <submittedName>
        <fullName evidence="1">Uncharacterized protein</fullName>
    </submittedName>
</protein>
<proteinExistence type="predicted"/>
<dbReference type="RefSeq" id="XP_044719629.1">
    <property type="nucleotide sequence ID" value="XM_044865667.1"/>
</dbReference>
<keyword evidence="2" id="KW-1185">Reference proteome</keyword>
<dbReference type="GeneID" id="68356325"/>
<evidence type="ECO:0000313" key="1">
    <source>
        <dbReference type="EMBL" id="KAH0962116.1"/>
    </source>
</evidence>
<dbReference type="EMBL" id="JAIZPD010000007">
    <property type="protein sequence ID" value="KAH0962116.1"/>
    <property type="molecule type" value="Genomic_DNA"/>
</dbReference>